<evidence type="ECO:0000313" key="2">
    <source>
        <dbReference type="Proteomes" id="UP001239111"/>
    </source>
</evidence>
<dbReference type="EMBL" id="CM056743">
    <property type="protein sequence ID" value="KAJ8671910.1"/>
    <property type="molecule type" value="Genomic_DNA"/>
</dbReference>
<reference evidence="1" key="1">
    <citation type="submission" date="2023-04" db="EMBL/GenBank/DDBJ databases">
        <title>A chromosome-level genome assembly of the parasitoid wasp Eretmocerus hayati.</title>
        <authorList>
            <person name="Zhong Y."/>
            <person name="Liu S."/>
            <person name="Liu Y."/>
        </authorList>
    </citation>
    <scope>NUCLEOTIDE SEQUENCE</scope>
    <source>
        <strain evidence="1">ZJU_SS_LIU_2023</strain>
    </source>
</reference>
<evidence type="ECO:0000313" key="1">
    <source>
        <dbReference type="EMBL" id="KAJ8671910.1"/>
    </source>
</evidence>
<proteinExistence type="predicted"/>
<dbReference type="Proteomes" id="UP001239111">
    <property type="component" value="Chromosome 3"/>
</dbReference>
<organism evidence="1 2">
    <name type="scientific">Eretmocerus hayati</name>
    <dbReference type="NCBI Taxonomy" id="131215"/>
    <lineage>
        <taxon>Eukaryota</taxon>
        <taxon>Metazoa</taxon>
        <taxon>Ecdysozoa</taxon>
        <taxon>Arthropoda</taxon>
        <taxon>Hexapoda</taxon>
        <taxon>Insecta</taxon>
        <taxon>Pterygota</taxon>
        <taxon>Neoptera</taxon>
        <taxon>Endopterygota</taxon>
        <taxon>Hymenoptera</taxon>
        <taxon>Apocrita</taxon>
        <taxon>Proctotrupomorpha</taxon>
        <taxon>Chalcidoidea</taxon>
        <taxon>Aphelinidae</taxon>
        <taxon>Aphelininae</taxon>
        <taxon>Eretmocerus</taxon>
    </lineage>
</organism>
<accession>A0ACC2NQU7</accession>
<name>A0ACC2NQU7_9HYME</name>
<comment type="caution">
    <text evidence="1">The sequence shown here is derived from an EMBL/GenBank/DDBJ whole genome shotgun (WGS) entry which is preliminary data.</text>
</comment>
<keyword evidence="2" id="KW-1185">Reference proteome</keyword>
<sequence>MRRIIDSASASSEWWYKNPRVHPQSKGKFYLCLEVIRSVAEGVYPKRSGAKKWKKKKKLCHGYLGNHQEWISAAVGIGLVGCRTWERVQGTESAKGGLAEEVDEKIPDAAFIPFGEIVAVQIPLHYESKKAADAAAAIDNMRHWQLLIDGFDGHDAPKQGCNSAATVETTGGTSRAATTVTICGHLLHSLNAAAADEDDDDGAWRKLLYCEVQYGHRINCNLGSPSTSAFGRESRLIQAREASSGTPCGLLRDCLVSSRRTNNHAADDQLTTHLLCTARLTCSRMGSGARQQLIHGEKKSIL</sequence>
<gene>
    <name evidence="1" type="ORF">QAD02_003169</name>
</gene>
<protein>
    <submittedName>
        <fullName evidence="1">Uncharacterized protein</fullName>
    </submittedName>
</protein>